<evidence type="ECO:0000313" key="4">
    <source>
        <dbReference type="Proteomes" id="UP000183918"/>
    </source>
</evidence>
<evidence type="ECO:0000256" key="1">
    <source>
        <dbReference type="SAM" id="Phobius"/>
    </source>
</evidence>
<keyword evidence="1" id="KW-1133">Transmembrane helix</keyword>
<evidence type="ECO:0000313" key="3">
    <source>
        <dbReference type="EMBL" id="SDY13082.1"/>
    </source>
</evidence>
<dbReference type="STRING" id="1122142.SAMN02910414_00825"/>
<protein>
    <submittedName>
        <fullName evidence="3">Acetyltransferase (GNAT) family protein</fullName>
    </submittedName>
</protein>
<evidence type="ECO:0000259" key="2">
    <source>
        <dbReference type="PROSITE" id="PS51186"/>
    </source>
</evidence>
<dbReference type="OrthoDB" id="307526at2"/>
<keyword evidence="1" id="KW-0812">Transmembrane</keyword>
<dbReference type="Gene3D" id="3.40.630.30">
    <property type="match status" value="1"/>
</dbReference>
<dbReference type="InterPro" id="IPR000182">
    <property type="entry name" value="GNAT_dom"/>
</dbReference>
<sequence>MITRRFNPNEARVAVRFARDVYQYTFNPNFESVVNRDYFLQYANEDSFENQVINGQLTIFGTLNSVGEIVAVIAVDMYNYVTMLMVSPNYNNLGLGKNLLNMAEKFVKNRPGDGCIKINLTRMNLKNYFLGKRYLEVKNETGVMYPFIRLYKPLNVTPNNVVYEKKEFNPAMFGVGTLIMFISIIFVAMCSVYL</sequence>
<dbReference type="AlphaFoldDB" id="A0A1H3HC86"/>
<keyword evidence="3" id="KW-0808">Transferase</keyword>
<organism evidence="3 4">
    <name type="scientific">Lachnobacterium bovis DSM 14045</name>
    <dbReference type="NCBI Taxonomy" id="1122142"/>
    <lineage>
        <taxon>Bacteria</taxon>
        <taxon>Bacillati</taxon>
        <taxon>Bacillota</taxon>
        <taxon>Clostridia</taxon>
        <taxon>Lachnospirales</taxon>
        <taxon>Lachnospiraceae</taxon>
        <taxon>Lachnobacterium</taxon>
    </lineage>
</organism>
<dbReference type="PROSITE" id="PS51186">
    <property type="entry name" value="GNAT"/>
    <property type="match status" value="1"/>
</dbReference>
<dbReference type="RefSeq" id="WP_074716368.1">
    <property type="nucleotide sequence ID" value="NZ_FNPG01000008.1"/>
</dbReference>
<reference evidence="3 4" key="1">
    <citation type="submission" date="2016-10" db="EMBL/GenBank/DDBJ databases">
        <authorList>
            <person name="de Groot N.N."/>
        </authorList>
    </citation>
    <scope>NUCLEOTIDE SEQUENCE [LARGE SCALE GENOMIC DNA]</scope>
    <source>
        <strain evidence="3 4">DSM 14045</strain>
    </source>
</reference>
<name>A0A1H3HC86_9FIRM</name>
<dbReference type="CDD" id="cd04301">
    <property type="entry name" value="NAT_SF"/>
    <property type="match status" value="1"/>
</dbReference>
<accession>A0A1H3HC86</accession>
<keyword evidence="4" id="KW-1185">Reference proteome</keyword>
<feature type="domain" description="N-acetyltransferase" evidence="2">
    <location>
        <begin position="1"/>
        <end position="155"/>
    </location>
</feature>
<dbReference type="GO" id="GO:0016747">
    <property type="term" value="F:acyltransferase activity, transferring groups other than amino-acyl groups"/>
    <property type="evidence" value="ECO:0007669"/>
    <property type="project" value="InterPro"/>
</dbReference>
<feature type="transmembrane region" description="Helical" evidence="1">
    <location>
        <begin position="171"/>
        <end position="193"/>
    </location>
</feature>
<gene>
    <name evidence="3" type="ORF">SAMN02910414_00825</name>
</gene>
<dbReference type="SUPFAM" id="SSF55729">
    <property type="entry name" value="Acyl-CoA N-acyltransferases (Nat)"/>
    <property type="match status" value="1"/>
</dbReference>
<dbReference type="Proteomes" id="UP000183918">
    <property type="component" value="Unassembled WGS sequence"/>
</dbReference>
<keyword evidence="1" id="KW-0472">Membrane</keyword>
<dbReference type="EMBL" id="FNPG01000008">
    <property type="protein sequence ID" value="SDY13082.1"/>
    <property type="molecule type" value="Genomic_DNA"/>
</dbReference>
<proteinExistence type="predicted"/>
<dbReference type="InterPro" id="IPR016181">
    <property type="entry name" value="Acyl_CoA_acyltransferase"/>
</dbReference>
<dbReference type="Pfam" id="PF13673">
    <property type="entry name" value="Acetyltransf_10"/>
    <property type="match status" value="1"/>
</dbReference>